<name>A0ABS0LDM2_9CORY</name>
<keyword evidence="3" id="KW-0732">Signal</keyword>
<gene>
    <name evidence="4" type="ORF">I4J41_09360</name>
</gene>
<feature type="compositionally biased region" description="Basic and acidic residues" evidence="1">
    <location>
        <begin position="266"/>
        <end position="312"/>
    </location>
</feature>
<organism evidence="4 5">
    <name type="scientific">Corynebacterium belfantii</name>
    <dbReference type="NCBI Taxonomy" id="2014537"/>
    <lineage>
        <taxon>Bacteria</taxon>
        <taxon>Bacillati</taxon>
        <taxon>Actinomycetota</taxon>
        <taxon>Actinomycetes</taxon>
        <taxon>Mycobacteriales</taxon>
        <taxon>Corynebacteriaceae</taxon>
        <taxon>Corynebacterium</taxon>
    </lineage>
</organism>
<dbReference type="RefSeq" id="WP_197690240.1">
    <property type="nucleotide sequence ID" value="NZ_JADQUD010000037.1"/>
</dbReference>
<dbReference type="EMBL" id="JADQUG010000041">
    <property type="protein sequence ID" value="MBG9354774.1"/>
    <property type="molecule type" value="Genomic_DNA"/>
</dbReference>
<feature type="region of interest" description="Disordered" evidence="1">
    <location>
        <begin position="205"/>
        <end position="312"/>
    </location>
</feature>
<keyword evidence="2" id="KW-0812">Transmembrane</keyword>
<keyword evidence="2" id="KW-0472">Membrane</keyword>
<evidence type="ECO:0000256" key="1">
    <source>
        <dbReference type="SAM" id="MobiDB-lite"/>
    </source>
</evidence>
<feature type="transmembrane region" description="Helical" evidence="2">
    <location>
        <begin position="318"/>
        <end position="339"/>
    </location>
</feature>
<sequence>MKKFIALTVMLAFGITPRAWADPATLDDVTVVNTWADRTGDQHPLAVIRGGVVTLSDKNSIIQETDTELIEHTSAEFVVVVPDAAKTKDQHWSLPAAGEPEDLVRDKMTRLVFETSEENAHARLGKMSGPGTMKFDKPVDMAAPGSYAQGVEFEKPGLYVAEIILNNHSTVWKFYVGDAPVRPDYAGIKRGLADVQQSLRELTKEIEQASTPPSGVDTEEPEAAEPAPVAAPVIPQEKPQSRSKPQQKPQQKPSHKPKEKKVKEKKPKEKTKEKKDPKEDKKPERKPAPKSERESTTHVKKAEEQDVRTAAESIRKRGWWSGFLLGLGAMAMVGGIVFFSQAKNMKK</sequence>
<keyword evidence="2" id="KW-1133">Transmembrane helix</keyword>
<dbReference type="Proteomes" id="UP000615580">
    <property type="component" value="Unassembled WGS sequence"/>
</dbReference>
<reference evidence="4 5" key="1">
    <citation type="journal article" date="2020" name="J. Clin. Microbiol.">
        <title>Assessing the Genetic Diversity of Austrian Corynebacterium diphtheriae Clinical Isolates, 2011-2019.</title>
        <authorList>
            <person name="Schaeffer J."/>
            <person name="Huhulescu S."/>
            <person name="Stoeger A."/>
            <person name="Allerberger F."/>
            <person name="Ruppitsch W."/>
        </authorList>
    </citation>
    <scope>NUCLEOTIDE SEQUENCE [LARGE SCALE GENOMIC DNA]</scope>
    <source>
        <strain evidence="4 5">04-17</strain>
    </source>
</reference>
<accession>A0ABS0LDM2</accession>
<feature type="compositionally biased region" description="Basic residues" evidence="1">
    <location>
        <begin position="253"/>
        <end position="265"/>
    </location>
</feature>
<keyword evidence="5" id="KW-1185">Reference proteome</keyword>
<evidence type="ECO:0000313" key="4">
    <source>
        <dbReference type="EMBL" id="MBG9354774.1"/>
    </source>
</evidence>
<comment type="caution">
    <text evidence="4">The sequence shown here is derived from an EMBL/GenBank/DDBJ whole genome shotgun (WGS) entry which is preliminary data.</text>
</comment>
<feature type="signal peptide" evidence="3">
    <location>
        <begin position="1"/>
        <end position="21"/>
    </location>
</feature>
<evidence type="ECO:0000313" key="5">
    <source>
        <dbReference type="Proteomes" id="UP000615580"/>
    </source>
</evidence>
<evidence type="ECO:0000256" key="3">
    <source>
        <dbReference type="SAM" id="SignalP"/>
    </source>
</evidence>
<evidence type="ECO:0000256" key="2">
    <source>
        <dbReference type="SAM" id="Phobius"/>
    </source>
</evidence>
<feature type="compositionally biased region" description="Low complexity" evidence="1">
    <location>
        <begin position="224"/>
        <end position="252"/>
    </location>
</feature>
<feature type="chain" id="PRO_5045133327" description="Preprotein translocase subunit SecG" evidence="3">
    <location>
        <begin position="22"/>
        <end position="347"/>
    </location>
</feature>
<protein>
    <recommendedName>
        <fullName evidence="6">Preprotein translocase subunit SecG</fullName>
    </recommendedName>
</protein>
<evidence type="ECO:0008006" key="6">
    <source>
        <dbReference type="Google" id="ProtNLM"/>
    </source>
</evidence>
<proteinExistence type="predicted"/>